<evidence type="ECO:0000256" key="1">
    <source>
        <dbReference type="SAM" id="MobiDB-lite"/>
    </source>
</evidence>
<proteinExistence type="predicted"/>
<comment type="caution">
    <text evidence="2">The sequence shown here is derived from an EMBL/GenBank/DDBJ whole genome shotgun (WGS) entry which is preliminary data.</text>
</comment>
<reference evidence="2 3" key="1">
    <citation type="submission" date="2023-05" db="EMBL/GenBank/DDBJ databases">
        <title>B98-5 Cell Line De Novo Hybrid Assembly: An Optical Mapping Approach.</title>
        <authorList>
            <person name="Kananen K."/>
            <person name="Auerbach J.A."/>
            <person name="Kautto E."/>
            <person name="Blachly J.S."/>
        </authorList>
    </citation>
    <scope>NUCLEOTIDE SEQUENCE [LARGE SCALE GENOMIC DNA]</scope>
    <source>
        <strain evidence="2">B95-8</strain>
        <tissue evidence="2">Cell line</tissue>
    </source>
</reference>
<name>A0ABQ9UA70_SAGOE</name>
<keyword evidence="3" id="KW-1185">Reference proteome</keyword>
<protein>
    <submittedName>
        <fullName evidence="2">Uncharacterized protein</fullName>
    </submittedName>
</protein>
<gene>
    <name evidence="2" type="ORF">P7K49_027408</name>
</gene>
<dbReference type="Proteomes" id="UP001266305">
    <property type="component" value="Unassembled WGS sequence"/>
</dbReference>
<feature type="compositionally biased region" description="Polar residues" evidence="1">
    <location>
        <begin position="13"/>
        <end position="34"/>
    </location>
</feature>
<evidence type="ECO:0000313" key="2">
    <source>
        <dbReference type="EMBL" id="KAK2093670.1"/>
    </source>
</evidence>
<dbReference type="EMBL" id="JASSZA010000014">
    <property type="protein sequence ID" value="KAK2093670.1"/>
    <property type="molecule type" value="Genomic_DNA"/>
</dbReference>
<feature type="region of interest" description="Disordered" evidence="1">
    <location>
        <begin position="1"/>
        <end position="44"/>
    </location>
</feature>
<accession>A0ABQ9UA70</accession>
<sequence>MLQLHKINVDGSKVTQQSTGHHQPLKHSSPQTSQARHHPQPPVWPWAGVQFDAELEEMFVEHFSGCLAQAGRGALCSMAQAIGTQPGSSSCTQVLHQLLQEAQRPS</sequence>
<organism evidence="2 3">
    <name type="scientific">Saguinus oedipus</name>
    <name type="common">Cotton-top tamarin</name>
    <name type="synonym">Oedipomidas oedipus</name>
    <dbReference type="NCBI Taxonomy" id="9490"/>
    <lineage>
        <taxon>Eukaryota</taxon>
        <taxon>Metazoa</taxon>
        <taxon>Chordata</taxon>
        <taxon>Craniata</taxon>
        <taxon>Vertebrata</taxon>
        <taxon>Euteleostomi</taxon>
        <taxon>Mammalia</taxon>
        <taxon>Eutheria</taxon>
        <taxon>Euarchontoglires</taxon>
        <taxon>Primates</taxon>
        <taxon>Haplorrhini</taxon>
        <taxon>Platyrrhini</taxon>
        <taxon>Cebidae</taxon>
        <taxon>Callitrichinae</taxon>
        <taxon>Saguinus</taxon>
    </lineage>
</organism>
<evidence type="ECO:0000313" key="3">
    <source>
        <dbReference type="Proteomes" id="UP001266305"/>
    </source>
</evidence>